<comment type="subcellular location">
    <subcellularLocation>
        <location evidence="1">Membrane</location>
        <topology evidence="1">Multi-pass membrane protein</topology>
    </subcellularLocation>
</comment>
<evidence type="ECO:0000256" key="4">
    <source>
        <dbReference type="ARBA" id="ARBA00022989"/>
    </source>
</evidence>
<feature type="transmembrane region" description="Helical" evidence="6">
    <location>
        <begin position="137"/>
        <end position="162"/>
    </location>
</feature>
<feature type="transmembrane region" description="Helical" evidence="6">
    <location>
        <begin position="174"/>
        <end position="202"/>
    </location>
</feature>
<keyword evidence="4 6" id="KW-1133">Transmembrane helix</keyword>
<dbReference type="PANTHER" id="PTHR31272:SF4">
    <property type="entry name" value="CYTOCHROME C-TYPE BIOGENESIS PROTEIN HI_1454-RELATED"/>
    <property type="match status" value="1"/>
</dbReference>
<feature type="transmembrane region" description="Helical" evidence="6">
    <location>
        <begin position="96"/>
        <end position="116"/>
    </location>
</feature>
<evidence type="ECO:0000256" key="1">
    <source>
        <dbReference type="ARBA" id="ARBA00004141"/>
    </source>
</evidence>
<name>A0A4R9BC33_9MICO</name>
<dbReference type="InterPro" id="IPR051790">
    <property type="entry name" value="Cytochrome_c-biogenesis_DsbD"/>
</dbReference>
<evidence type="ECO:0000256" key="6">
    <source>
        <dbReference type="SAM" id="Phobius"/>
    </source>
</evidence>
<dbReference type="Proteomes" id="UP000298313">
    <property type="component" value="Unassembled WGS sequence"/>
</dbReference>
<evidence type="ECO:0000313" key="9">
    <source>
        <dbReference type="Proteomes" id="UP000298313"/>
    </source>
</evidence>
<dbReference type="Pfam" id="PF02683">
    <property type="entry name" value="DsbD_TM"/>
    <property type="match status" value="1"/>
</dbReference>
<dbReference type="GO" id="GO:0016020">
    <property type="term" value="C:membrane"/>
    <property type="evidence" value="ECO:0007669"/>
    <property type="project" value="UniProtKB-SubCell"/>
</dbReference>
<reference evidence="8 9" key="1">
    <citation type="submission" date="2019-03" db="EMBL/GenBank/DDBJ databases">
        <title>Genomics of glacier-inhabiting Cryobacterium strains.</title>
        <authorList>
            <person name="Liu Q."/>
            <person name="Xin Y.-H."/>
        </authorList>
    </citation>
    <scope>NUCLEOTIDE SEQUENCE [LARGE SCALE GENOMIC DNA]</scope>
    <source>
        <strain evidence="8 9">Hh4</strain>
    </source>
</reference>
<evidence type="ECO:0000259" key="7">
    <source>
        <dbReference type="Pfam" id="PF02683"/>
    </source>
</evidence>
<keyword evidence="9" id="KW-1185">Reference proteome</keyword>
<feature type="transmembrane region" description="Helical" evidence="6">
    <location>
        <begin position="214"/>
        <end position="234"/>
    </location>
</feature>
<dbReference type="EMBL" id="SOHH01000056">
    <property type="protein sequence ID" value="TFD79184.1"/>
    <property type="molecule type" value="Genomic_DNA"/>
</dbReference>
<gene>
    <name evidence="8" type="ORF">E3T48_06310</name>
</gene>
<dbReference type="AlphaFoldDB" id="A0A4R9BC33"/>
<comment type="similarity">
    <text evidence="2">Belongs to the DsbD family.</text>
</comment>
<proteinExistence type="inferred from homology"/>
<comment type="caution">
    <text evidence="8">The sequence shown here is derived from an EMBL/GenBank/DDBJ whole genome shotgun (WGS) entry which is preliminary data.</text>
</comment>
<dbReference type="GO" id="GO:0017004">
    <property type="term" value="P:cytochrome complex assembly"/>
    <property type="evidence" value="ECO:0007669"/>
    <property type="project" value="InterPro"/>
</dbReference>
<keyword evidence="5 6" id="KW-0472">Membrane</keyword>
<evidence type="ECO:0000256" key="3">
    <source>
        <dbReference type="ARBA" id="ARBA00022692"/>
    </source>
</evidence>
<feature type="domain" description="Cytochrome C biogenesis protein transmembrane" evidence="7">
    <location>
        <begin position="16"/>
        <end position="226"/>
    </location>
</feature>
<dbReference type="OrthoDB" id="9803065at2"/>
<organism evidence="8 9">
    <name type="scientific">Cryobacterium fucosi</name>
    <dbReference type="NCBI Taxonomy" id="1259157"/>
    <lineage>
        <taxon>Bacteria</taxon>
        <taxon>Bacillati</taxon>
        <taxon>Actinomycetota</taxon>
        <taxon>Actinomycetes</taxon>
        <taxon>Micrococcales</taxon>
        <taxon>Microbacteriaceae</taxon>
        <taxon>Cryobacterium</taxon>
    </lineage>
</organism>
<dbReference type="InterPro" id="IPR003834">
    <property type="entry name" value="Cyt_c_assmbl_TM_dom"/>
</dbReference>
<keyword evidence="3 6" id="KW-0812">Transmembrane</keyword>
<dbReference type="RefSeq" id="WP_134522972.1">
    <property type="nucleotide sequence ID" value="NZ_SOHH01000056.1"/>
</dbReference>
<evidence type="ECO:0000256" key="5">
    <source>
        <dbReference type="ARBA" id="ARBA00023136"/>
    </source>
</evidence>
<feature type="transmembrane region" description="Helical" evidence="6">
    <location>
        <begin position="20"/>
        <end position="44"/>
    </location>
</feature>
<sequence>MGEDFAQIVLSGQVLVAIPIAVLAGLVSFASPCVLPLVPGYLAYVGGMAGQGGAHTRRRLLTGVGLFVLGFSVVFISYGAAFGAAGYWLVRWQDPITRALGIVVIIMGLAFIGAFSPFQRTVKPRFAPATGLAGAPLLGLVFGVGWTPCLGPTLTAISLLSLGTGSPWRGALLGLFYCLGLGIPFVLVALGFNWMASAIAWLKRHIRAVNRVGGSLLILIGVLMASGVWTLWIYSMQALIGGFVLPI</sequence>
<evidence type="ECO:0000313" key="8">
    <source>
        <dbReference type="EMBL" id="TFD79184.1"/>
    </source>
</evidence>
<dbReference type="PANTHER" id="PTHR31272">
    <property type="entry name" value="CYTOCHROME C-TYPE BIOGENESIS PROTEIN HI_1454-RELATED"/>
    <property type="match status" value="1"/>
</dbReference>
<accession>A0A4R9BC33</accession>
<evidence type="ECO:0000256" key="2">
    <source>
        <dbReference type="ARBA" id="ARBA00006143"/>
    </source>
</evidence>
<feature type="transmembrane region" description="Helical" evidence="6">
    <location>
        <begin position="64"/>
        <end position="90"/>
    </location>
</feature>
<protein>
    <submittedName>
        <fullName evidence="8">Cytochrome c biogenesis protein CcdA</fullName>
    </submittedName>
</protein>